<accession>A0A0C2JUW2</accession>
<reference evidence="1 2" key="1">
    <citation type="journal article" date="2014" name="Genome Biol. Evol.">
        <title>The genome of the myxosporean Thelohanellus kitauei shows adaptations to nutrient acquisition within its fish host.</title>
        <authorList>
            <person name="Yang Y."/>
            <person name="Xiong J."/>
            <person name="Zhou Z."/>
            <person name="Huo F."/>
            <person name="Miao W."/>
            <person name="Ran C."/>
            <person name="Liu Y."/>
            <person name="Zhang J."/>
            <person name="Feng J."/>
            <person name="Wang M."/>
            <person name="Wang M."/>
            <person name="Wang L."/>
            <person name="Yao B."/>
        </authorList>
    </citation>
    <scope>NUCLEOTIDE SEQUENCE [LARGE SCALE GENOMIC DNA]</scope>
    <source>
        <strain evidence="1">Wuqing</strain>
    </source>
</reference>
<gene>
    <name evidence="1" type="ORF">RF11_07385</name>
</gene>
<dbReference type="AlphaFoldDB" id="A0A0C2JUW2"/>
<proteinExistence type="predicted"/>
<dbReference type="EMBL" id="JWZT01000934">
    <property type="protein sequence ID" value="KII73198.1"/>
    <property type="molecule type" value="Genomic_DNA"/>
</dbReference>
<keyword evidence="2" id="KW-1185">Reference proteome</keyword>
<comment type="caution">
    <text evidence="1">The sequence shown here is derived from an EMBL/GenBank/DDBJ whole genome shotgun (WGS) entry which is preliminary data.</text>
</comment>
<name>A0A0C2JUW2_THEKT</name>
<evidence type="ECO:0000313" key="1">
    <source>
        <dbReference type="EMBL" id="KII73198.1"/>
    </source>
</evidence>
<evidence type="ECO:0000313" key="2">
    <source>
        <dbReference type="Proteomes" id="UP000031668"/>
    </source>
</evidence>
<protein>
    <submittedName>
        <fullName evidence="1">Uncharacterized protein</fullName>
    </submittedName>
</protein>
<organism evidence="1 2">
    <name type="scientific">Thelohanellus kitauei</name>
    <name type="common">Myxosporean</name>
    <dbReference type="NCBI Taxonomy" id="669202"/>
    <lineage>
        <taxon>Eukaryota</taxon>
        <taxon>Metazoa</taxon>
        <taxon>Cnidaria</taxon>
        <taxon>Myxozoa</taxon>
        <taxon>Myxosporea</taxon>
        <taxon>Bivalvulida</taxon>
        <taxon>Platysporina</taxon>
        <taxon>Myxobolidae</taxon>
        <taxon>Thelohanellus</taxon>
    </lineage>
</organism>
<dbReference type="Proteomes" id="UP000031668">
    <property type="component" value="Unassembled WGS sequence"/>
</dbReference>
<sequence>MFVLTGTPALAHFIRVMIYTWNIEIVKGCLRLWEDHFNITGGGYILNIKYIMISSLGVVDGSELTEGTRLPLTEPILLNVNAECTRGLNEIIEKEEFGKYFLSDESESIDTH</sequence>